<keyword evidence="16" id="KW-1185">Reference proteome</keyword>
<dbReference type="PROSITE" id="PS00171">
    <property type="entry name" value="TIM_1"/>
    <property type="match status" value="1"/>
</dbReference>
<evidence type="ECO:0000256" key="10">
    <source>
        <dbReference type="ARBA" id="ARBA00023152"/>
    </source>
</evidence>
<evidence type="ECO:0000256" key="5">
    <source>
        <dbReference type="ARBA" id="ARBA00011738"/>
    </source>
</evidence>
<comment type="pathway">
    <text evidence="3">Carbohydrate metabolism; erythritol degradation.</text>
</comment>
<evidence type="ECO:0000256" key="14">
    <source>
        <dbReference type="RuleBase" id="RU363013"/>
    </source>
</evidence>
<protein>
    <recommendedName>
        <fullName evidence="7 13">Triosephosphate isomerase</fullName>
        <shortName evidence="13">TIM</shortName>
        <shortName evidence="13">TPI</shortName>
        <ecNumber evidence="6 13">5.3.1.1</ecNumber>
    </recommendedName>
    <alternativeName>
        <fullName evidence="13">Triose-phosphate isomerase</fullName>
    </alternativeName>
</protein>
<name>A0A840BGE7_9RHOO</name>
<dbReference type="FunFam" id="3.20.20.70:FF:000020">
    <property type="entry name" value="Triosephosphate isomerase"/>
    <property type="match status" value="1"/>
</dbReference>
<sequence>MRKTYVIGNWKLNGSKAANKALLDGLKAGVPAVKAGVAIAVCPPFAYLESVVAETAGSAIGVGAQDVSDQDKGAFTGEVSVSMLKDVGATYAVIGHSERRAMFGETDAWVGKKTAAALAGGLVPVVCVGETEAERVGNQTEAVLATQLDAILAAIPNAAPGSIVIAYEPVWAIGTGKTATPEMAQETHAFIRNYIKKAGEAFAAETAILYGGSVKASNALGLFAMPDIDGGLVGGASLIVEEFVGVYNGAAEAFAKR</sequence>
<dbReference type="NCBIfam" id="TIGR00419">
    <property type="entry name" value="tim"/>
    <property type="match status" value="1"/>
</dbReference>
<dbReference type="GO" id="GO:0046166">
    <property type="term" value="P:glyceraldehyde-3-phosphate biosynthetic process"/>
    <property type="evidence" value="ECO:0007669"/>
    <property type="project" value="TreeGrafter"/>
</dbReference>
<dbReference type="UniPathway" id="UPA00138"/>
<reference evidence="15 16" key="1">
    <citation type="submission" date="2020-08" db="EMBL/GenBank/DDBJ databases">
        <title>Genomic Encyclopedia of Type Strains, Phase IV (KMG-IV): sequencing the most valuable type-strain genomes for metagenomic binning, comparative biology and taxonomic classification.</title>
        <authorList>
            <person name="Goeker M."/>
        </authorList>
    </citation>
    <scope>NUCLEOTIDE SEQUENCE [LARGE SCALE GENOMIC DNA]</scope>
    <source>
        <strain evidence="15 16">DSM 106739</strain>
    </source>
</reference>
<dbReference type="PANTHER" id="PTHR21139">
    <property type="entry name" value="TRIOSEPHOSPHATE ISOMERASE"/>
    <property type="match status" value="1"/>
</dbReference>
<feature type="binding site" evidence="13">
    <location>
        <position position="174"/>
    </location>
    <ligand>
        <name>substrate</name>
    </ligand>
</feature>
<evidence type="ECO:0000256" key="13">
    <source>
        <dbReference type="HAMAP-Rule" id="MF_00147"/>
    </source>
</evidence>
<feature type="binding site" evidence="13">
    <location>
        <begin position="234"/>
        <end position="235"/>
    </location>
    <ligand>
        <name>substrate</name>
    </ligand>
</feature>
<dbReference type="CDD" id="cd00311">
    <property type="entry name" value="TIM"/>
    <property type="match status" value="1"/>
</dbReference>
<dbReference type="PROSITE" id="PS51440">
    <property type="entry name" value="TIM_2"/>
    <property type="match status" value="1"/>
</dbReference>
<evidence type="ECO:0000256" key="8">
    <source>
        <dbReference type="ARBA" id="ARBA00022432"/>
    </source>
</evidence>
<evidence type="ECO:0000256" key="6">
    <source>
        <dbReference type="ARBA" id="ARBA00011940"/>
    </source>
</evidence>
<comment type="function">
    <text evidence="12 13">Involved in the gluconeogenesis. Catalyzes stereospecifically the conversion of dihydroxyacetone phosphate (DHAP) to D-glyceraldehyde-3-phosphate (G3P).</text>
</comment>
<keyword evidence="11 13" id="KW-0413">Isomerase</keyword>
<dbReference type="GO" id="GO:0004807">
    <property type="term" value="F:triose-phosphate isomerase activity"/>
    <property type="evidence" value="ECO:0007669"/>
    <property type="project" value="UniProtKB-UniRule"/>
</dbReference>
<keyword evidence="9 13" id="KW-0963">Cytoplasm</keyword>
<comment type="caution">
    <text evidence="15">The sequence shown here is derived from an EMBL/GenBank/DDBJ whole genome shotgun (WGS) entry which is preliminary data.</text>
</comment>
<evidence type="ECO:0000256" key="9">
    <source>
        <dbReference type="ARBA" id="ARBA00022490"/>
    </source>
</evidence>
<comment type="subunit">
    <text evidence="5 13 14">Homodimer.</text>
</comment>
<evidence type="ECO:0000256" key="1">
    <source>
        <dbReference type="ARBA" id="ARBA00000474"/>
    </source>
</evidence>
<dbReference type="InterPro" id="IPR013785">
    <property type="entry name" value="Aldolase_TIM"/>
</dbReference>
<proteinExistence type="inferred from homology"/>
<dbReference type="EMBL" id="JACIET010000001">
    <property type="protein sequence ID" value="MBB4010748.1"/>
    <property type="molecule type" value="Genomic_DNA"/>
</dbReference>
<organism evidence="15 16">
    <name type="scientific">Niveibacterium umoris</name>
    <dbReference type="NCBI Taxonomy" id="1193620"/>
    <lineage>
        <taxon>Bacteria</taxon>
        <taxon>Pseudomonadati</taxon>
        <taxon>Pseudomonadota</taxon>
        <taxon>Betaproteobacteria</taxon>
        <taxon>Rhodocyclales</taxon>
        <taxon>Rhodocyclaceae</taxon>
        <taxon>Niveibacterium</taxon>
    </lineage>
</organism>
<dbReference type="GO" id="GO:0006094">
    <property type="term" value="P:gluconeogenesis"/>
    <property type="evidence" value="ECO:0007669"/>
    <property type="project" value="UniProtKB-UniRule"/>
</dbReference>
<dbReference type="GO" id="GO:0005829">
    <property type="term" value="C:cytosol"/>
    <property type="evidence" value="ECO:0007669"/>
    <property type="project" value="TreeGrafter"/>
</dbReference>
<evidence type="ECO:0000256" key="2">
    <source>
        <dbReference type="ARBA" id="ARBA00004742"/>
    </source>
</evidence>
<dbReference type="HAMAP" id="MF_00147_B">
    <property type="entry name" value="TIM_B"/>
    <property type="match status" value="1"/>
</dbReference>
<evidence type="ECO:0000256" key="3">
    <source>
        <dbReference type="ARBA" id="ARBA00004939"/>
    </source>
</evidence>
<evidence type="ECO:0000256" key="12">
    <source>
        <dbReference type="ARBA" id="ARBA00055680"/>
    </source>
</evidence>
<dbReference type="GO" id="GO:0006096">
    <property type="term" value="P:glycolytic process"/>
    <property type="evidence" value="ECO:0007669"/>
    <property type="project" value="UniProtKB-UniRule"/>
</dbReference>
<comment type="pathway">
    <text evidence="13 14">Carbohydrate degradation; glycolysis; D-glyceraldehyde 3-phosphate from glycerone phosphate: step 1/1.</text>
</comment>
<accession>A0A840BGE7</accession>
<evidence type="ECO:0000256" key="4">
    <source>
        <dbReference type="ARBA" id="ARBA00007422"/>
    </source>
</evidence>
<dbReference type="Pfam" id="PF00121">
    <property type="entry name" value="TIM"/>
    <property type="match status" value="1"/>
</dbReference>
<dbReference type="RefSeq" id="WP_183630656.1">
    <property type="nucleotide sequence ID" value="NZ_BAABLE010000011.1"/>
</dbReference>
<dbReference type="Proteomes" id="UP000561045">
    <property type="component" value="Unassembled WGS sequence"/>
</dbReference>
<comment type="catalytic activity">
    <reaction evidence="1 13 14">
        <text>D-glyceraldehyde 3-phosphate = dihydroxyacetone phosphate</text>
        <dbReference type="Rhea" id="RHEA:18585"/>
        <dbReference type="ChEBI" id="CHEBI:57642"/>
        <dbReference type="ChEBI" id="CHEBI:59776"/>
        <dbReference type="EC" id="5.3.1.1"/>
    </reaction>
</comment>
<feature type="active site" description="Electrophile" evidence="13">
    <location>
        <position position="96"/>
    </location>
</feature>
<dbReference type="AlphaFoldDB" id="A0A840BGE7"/>
<dbReference type="InterPro" id="IPR000652">
    <property type="entry name" value="Triosephosphate_isomerase"/>
</dbReference>
<dbReference type="PANTHER" id="PTHR21139:SF42">
    <property type="entry name" value="TRIOSEPHOSPHATE ISOMERASE"/>
    <property type="match status" value="1"/>
</dbReference>
<dbReference type="UniPathway" id="UPA00109">
    <property type="reaction ID" value="UER00189"/>
</dbReference>
<dbReference type="SUPFAM" id="SSF51351">
    <property type="entry name" value="Triosephosphate isomerase (TIM)"/>
    <property type="match status" value="1"/>
</dbReference>
<comment type="similarity">
    <text evidence="4 13 14">Belongs to the triosephosphate isomerase family.</text>
</comment>
<dbReference type="GO" id="GO:0019563">
    <property type="term" value="P:glycerol catabolic process"/>
    <property type="evidence" value="ECO:0007669"/>
    <property type="project" value="TreeGrafter"/>
</dbReference>
<evidence type="ECO:0000313" key="16">
    <source>
        <dbReference type="Proteomes" id="UP000561045"/>
    </source>
</evidence>
<evidence type="ECO:0000256" key="7">
    <source>
        <dbReference type="ARBA" id="ARBA00019397"/>
    </source>
</evidence>
<comment type="subcellular location">
    <subcellularLocation>
        <location evidence="13 14">Cytoplasm</location>
    </subcellularLocation>
</comment>
<dbReference type="EC" id="5.3.1.1" evidence="6 13"/>
<feature type="active site" description="Proton acceptor" evidence="13">
    <location>
        <position position="168"/>
    </location>
</feature>
<dbReference type="InterPro" id="IPR020861">
    <property type="entry name" value="Triosephosphate_isomerase_AS"/>
</dbReference>
<gene>
    <name evidence="13" type="primary">tpiA</name>
    <name evidence="15" type="ORF">GGR36_000056</name>
</gene>
<comment type="pathway">
    <text evidence="2 13 14">Carbohydrate biosynthesis; gluconeogenesis.</text>
</comment>
<keyword evidence="10 13" id="KW-0324">Glycolysis</keyword>
<dbReference type="Gene3D" id="3.20.20.70">
    <property type="entry name" value="Aldolase class I"/>
    <property type="match status" value="1"/>
</dbReference>
<dbReference type="InterPro" id="IPR035990">
    <property type="entry name" value="TIM_sf"/>
</dbReference>
<feature type="binding site" evidence="13">
    <location>
        <position position="213"/>
    </location>
    <ligand>
        <name>substrate</name>
    </ligand>
</feature>
<keyword evidence="8 13" id="KW-0312">Gluconeogenesis</keyword>
<evidence type="ECO:0000313" key="15">
    <source>
        <dbReference type="EMBL" id="MBB4010748.1"/>
    </source>
</evidence>
<dbReference type="InterPro" id="IPR022896">
    <property type="entry name" value="TrioseP_Isoase_bac/euk"/>
</dbReference>
<feature type="binding site" evidence="13">
    <location>
        <begin position="9"/>
        <end position="11"/>
    </location>
    <ligand>
        <name>substrate</name>
    </ligand>
</feature>
<evidence type="ECO:0000256" key="11">
    <source>
        <dbReference type="ARBA" id="ARBA00023235"/>
    </source>
</evidence>